<evidence type="ECO:0000313" key="2">
    <source>
        <dbReference type="EMBL" id="CAH9140115.1"/>
    </source>
</evidence>
<organism evidence="2 3">
    <name type="scientific">Cuscuta epithymum</name>
    <dbReference type="NCBI Taxonomy" id="186058"/>
    <lineage>
        <taxon>Eukaryota</taxon>
        <taxon>Viridiplantae</taxon>
        <taxon>Streptophyta</taxon>
        <taxon>Embryophyta</taxon>
        <taxon>Tracheophyta</taxon>
        <taxon>Spermatophyta</taxon>
        <taxon>Magnoliopsida</taxon>
        <taxon>eudicotyledons</taxon>
        <taxon>Gunneridae</taxon>
        <taxon>Pentapetalae</taxon>
        <taxon>asterids</taxon>
        <taxon>lamiids</taxon>
        <taxon>Solanales</taxon>
        <taxon>Convolvulaceae</taxon>
        <taxon>Cuscuteae</taxon>
        <taxon>Cuscuta</taxon>
        <taxon>Cuscuta subgen. Cuscuta</taxon>
    </lineage>
</organism>
<comment type="caution">
    <text evidence="2">The sequence shown here is derived from an EMBL/GenBank/DDBJ whole genome shotgun (WGS) entry which is preliminary data.</text>
</comment>
<dbReference type="PANTHER" id="PTHR37610">
    <property type="entry name" value="CCHC-TYPE DOMAIN-CONTAINING PROTEIN"/>
    <property type="match status" value="1"/>
</dbReference>
<dbReference type="InterPro" id="IPR029472">
    <property type="entry name" value="Copia-like_N"/>
</dbReference>
<dbReference type="Proteomes" id="UP001152523">
    <property type="component" value="Unassembled WGS sequence"/>
</dbReference>
<feature type="domain" description="Retrotransposon Copia-like N-terminal" evidence="1">
    <location>
        <begin position="27"/>
        <end position="74"/>
    </location>
</feature>
<evidence type="ECO:0000313" key="3">
    <source>
        <dbReference type="Proteomes" id="UP001152523"/>
    </source>
</evidence>
<protein>
    <recommendedName>
        <fullName evidence="1">Retrotransposon Copia-like N-terminal domain-containing protein</fullName>
    </recommendedName>
</protein>
<dbReference type="Pfam" id="PF14244">
    <property type="entry name" value="Retrotran_gag_3"/>
    <property type="match status" value="1"/>
</dbReference>
<dbReference type="AlphaFoldDB" id="A0AAV0FWV4"/>
<evidence type="ECO:0000259" key="1">
    <source>
        <dbReference type="Pfam" id="PF14244"/>
    </source>
</evidence>
<gene>
    <name evidence="2" type="ORF">CEPIT_LOCUS38099</name>
</gene>
<dbReference type="EMBL" id="CAMAPF010001022">
    <property type="protein sequence ID" value="CAH9140115.1"/>
    <property type="molecule type" value="Genomic_DNA"/>
</dbReference>
<dbReference type="PANTHER" id="PTHR37610:SF101">
    <property type="entry name" value="(RAPE) HYPOTHETICAL PROTEIN"/>
    <property type="match status" value="1"/>
</dbReference>
<sequence length="382" mass="43186">MTNPQSSEAPKTESRRINDPGSPYYLHSSDIPGVNICGITLRGEENYREWSIAMRNAFRAKWKLGFLDGSITIPEDKAGIEDWYTVNSMAVGWLMSSIEPNLRHTIAYLDTVQDLWKDLQTRFEAGDDMRFHELKQALQECKQGGDNVTMYFGRLKTIWDDYDGYRKIPKCTCGGCKCNLEKQFLESVEKEKIHEFLLGLDSRVYGTLRSNLLSTTELPTLNKVYNIILQEERLQKVTRGQADVQEAAAFAMRTGGKWQSTPAKDKSKLMCSYCKKGGHERDSCFKLTGQYPEWWKGNKGGNGKEKIGSLTKEGGRRTPGVQANAVGTIPEGEGSSHPDPKEFPTFTVDQWNSLLEFMKKYKAGDNLEKLSGPHFEDADWSG</sequence>
<keyword evidence="3" id="KW-1185">Reference proteome</keyword>
<accession>A0AAV0FWV4</accession>
<proteinExistence type="predicted"/>
<name>A0AAV0FWV4_9ASTE</name>
<reference evidence="2" key="1">
    <citation type="submission" date="2022-07" db="EMBL/GenBank/DDBJ databases">
        <authorList>
            <person name="Macas J."/>
            <person name="Novak P."/>
            <person name="Neumann P."/>
        </authorList>
    </citation>
    <scope>NUCLEOTIDE SEQUENCE</scope>
</reference>